<evidence type="ECO:0000313" key="3">
    <source>
        <dbReference type="Proteomes" id="UP000726737"/>
    </source>
</evidence>
<protein>
    <submittedName>
        <fullName evidence="2">Uncharacterized protein</fullName>
    </submittedName>
</protein>
<comment type="caution">
    <text evidence="2">The sequence shown here is derived from an EMBL/GenBank/DDBJ whole genome shotgun (WGS) entry which is preliminary data.</text>
</comment>
<organism evidence="2 3">
    <name type="scientific">Mortierella polycephala</name>
    <dbReference type="NCBI Taxonomy" id="41804"/>
    <lineage>
        <taxon>Eukaryota</taxon>
        <taxon>Fungi</taxon>
        <taxon>Fungi incertae sedis</taxon>
        <taxon>Mucoromycota</taxon>
        <taxon>Mortierellomycotina</taxon>
        <taxon>Mortierellomycetes</taxon>
        <taxon>Mortierellales</taxon>
        <taxon>Mortierellaceae</taxon>
        <taxon>Mortierella</taxon>
    </lineage>
</organism>
<dbReference type="AlphaFoldDB" id="A0A9P6U7N8"/>
<sequence>MFCATQISRTTALLPRFGRVGPLFSTLTAACGRNRTFIRASTIFPQGQKLNSFLASSCPMRPTTVILVSKAYSTESSPNPKYQVPHSTPTSGPSQSRNKSGETESTISPKDSAYYPYSIDIQALWKYSEPGIDIPSQLAQMEADVFQSEGQQVLMIELLFHYHFELIVHTYLIEAAGMCHLSPISSDDHHQVQEKQQKHGLHGYERHMEPTDITVWSTSSLCQILSDNGVLSLSSLASLLQAPGKVEVRLAVSLLELDQSLVEYQIGIFKTGALAGEESSPPDKNVVRADIEHHLGGERGRAVAVGSLRQIFVMSLHQVSEDHWAAMPISIPEAVRTTLEKICVLVPTQ</sequence>
<proteinExistence type="predicted"/>
<gene>
    <name evidence="2" type="ORF">BG011_009796</name>
</gene>
<accession>A0A9P6U7N8</accession>
<name>A0A9P6U7N8_9FUNG</name>
<keyword evidence="3" id="KW-1185">Reference proteome</keyword>
<reference evidence="2" key="1">
    <citation type="journal article" date="2020" name="Fungal Divers.">
        <title>Resolving the Mortierellaceae phylogeny through synthesis of multi-gene phylogenetics and phylogenomics.</title>
        <authorList>
            <person name="Vandepol N."/>
            <person name="Liber J."/>
            <person name="Desiro A."/>
            <person name="Na H."/>
            <person name="Kennedy M."/>
            <person name="Barry K."/>
            <person name="Grigoriev I.V."/>
            <person name="Miller A.N."/>
            <person name="O'Donnell K."/>
            <person name="Stajich J.E."/>
            <person name="Bonito G."/>
        </authorList>
    </citation>
    <scope>NUCLEOTIDE SEQUENCE</scope>
    <source>
        <strain evidence="2">KOD948</strain>
    </source>
</reference>
<feature type="region of interest" description="Disordered" evidence="1">
    <location>
        <begin position="75"/>
        <end position="108"/>
    </location>
</feature>
<dbReference type="Proteomes" id="UP000726737">
    <property type="component" value="Unassembled WGS sequence"/>
</dbReference>
<dbReference type="EMBL" id="JAAAJA010000090">
    <property type="protein sequence ID" value="KAG0262756.1"/>
    <property type="molecule type" value="Genomic_DNA"/>
</dbReference>
<evidence type="ECO:0000313" key="2">
    <source>
        <dbReference type="EMBL" id="KAG0262756.1"/>
    </source>
</evidence>
<dbReference type="OrthoDB" id="10329159at2759"/>
<evidence type="ECO:0000256" key="1">
    <source>
        <dbReference type="SAM" id="MobiDB-lite"/>
    </source>
</evidence>